<feature type="transmembrane region" description="Helical" evidence="1">
    <location>
        <begin position="21"/>
        <end position="38"/>
    </location>
</feature>
<protein>
    <submittedName>
        <fullName evidence="2">Uncharacterized protein</fullName>
    </submittedName>
</protein>
<accession>A0AA97AL45</accession>
<reference evidence="2" key="1">
    <citation type="submission" date="2020-05" db="EMBL/GenBank/DDBJ databases">
        <authorList>
            <person name="Zhu T."/>
            <person name="Keshari N."/>
            <person name="Lu X."/>
        </authorList>
    </citation>
    <scope>NUCLEOTIDE SEQUENCE</scope>
    <source>
        <strain evidence="2">NK1-12</strain>
    </source>
</reference>
<dbReference type="AlphaFoldDB" id="A0AA97AL45"/>
<organism evidence="2">
    <name type="scientific">Leptolyngbya sp. NK1-12</name>
    <dbReference type="NCBI Taxonomy" id="2547451"/>
    <lineage>
        <taxon>Bacteria</taxon>
        <taxon>Bacillati</taxon>
        <taxon>Cyanobacteriota</taxon>
        <taxon>Cyanophyceae</taxon>
        <taxon>Leptolyngbyales</taxon>
        <taxon>Leptolyngbyaceae</taxon>
        <taxon>Leptolyngbya group</taxon>
        <taxon>Leptolyngbya</taxon>
    </lineage>
</organism>
<gene>
    <name evidence="2" type="ORF">HJG54_16260</name>
</gene>
<keyword evidence="1" id="KW-0812">Transmembrane</keyword>
<evidence type="ECO:0000313" key="2">
    <source>
        <dbReference type="EMBL" id="WNZ24257.1"/>
    </source>
</evidence>
<sequence length="66" mass="7174">MKWQNRMLAQAQVHPDRWIMLIFLVATAGMFSLIPLVLNAEIANSPANHSALAGESGLWSALGAKD</sequence>
<proteinExistence type="predicted"/>
<keyword evidence="1" id="KW-0472">Membrane</keyword>
<name>A0AA97AL45_9CYAN</name>
<evidence type="ECO:0000256" key="1">
    <source>
        <dbReference type="SAM" id="Phobius"/>
    </source>
</evidence>
<dbReference type="EMBL" id="CP053586">
    <property type="protein sequence ID" value="WNZ24257.1"/>
    <property type="molecule type" value="Genomic_DNA"/>
</dbReference>
<dbReference type="RefSeq" id="WP_316429973.1">
    <property type="nucleotide sequence ID" value="NZ_CP053586.1"/>
</dbReference>
<keyword evidence="1" id="KW-1133">Transmembrane helix</keyword>